<keyword evidence="4" id="KW-0521">NADP</keyword>
<dbReference type="EMBL" id="OU898277">
    <property type="protein sequence ID" value="CAG9829657.1"/>
    <property type="molecule type" value="Genomic_DNA"/>
</dbReference>
<keyword evidence="4" id="KW-0472">Membrane</keyword>
<reference evidence="7" key="1">
    <citation type="submission" date="2022-01" db="EMBL/GenBank/DDBJ databases">
        <authorList>
            <person name="King R."/>
        </authorList>
    </citation>
    <scope>NUCLEOTIDE SEQUENCE</scope>
</reference>
<sequence length="505" mass="57747">MTGSTELSEIQHYYKNKSFLITGVTGFVGKLVLEKILRTLHPKNVYVLVRDKDGVSAENRCATMFDSVVFEQLQRVDNQFFKKVILVEGDLQKPELGLSINDKNTILNEVECIFHFAAASKLNESFANAVNINIGGIISLMRLAKIMQKLETFVFLSSVFSNFPEYEIKEEFYESKLLAEEVLDSVQQGDLVRFNSLQMKLSEEWPNAYPATLNIAEDFIRRESKGLPVCIVRPSLLLPAESEPVTGYVENVNGLYGDTVKYAMGVNKVNYYKSGVLDAVPVDYVVNLSIAAGWYTGLQKNRLKRGDINSIGVSIYHCISSQEKPITIDEWLGAIHTETREIPSVKMINLPMQFNTSCYYNYVLLTFLLHTCLAFICDAGLKLIGKPPSTMKIYKVIHETQELFSPYLHKEWYLSNENTQRLLKRLSFKDRTLFNFDIAILNWQSYIVNYVKGVRVYLIKDPMSTITEGKKIQQQKLINQIVFAFILTIILYVVGKFVLFRIFFT</sequence>
<evidence type="ECO:0000313" key="8">
    <source>
        <dbReference type="Proteomes" id="UP001153709"/>
    </source>
</evidence>
<dbReference type="SUPFAM" id="SSF51735">
    <property type="entry name" value="NAD(P)-binding Rossmann-fold domains"/>
    <property type="match status" value="1"/>
</dbReference>
<dbReference type="GO" id="GO:0102965">
    <property type="term" value="F:alcohol-forming long-chain fatty acyl-CoA reductase activity"/>
    <property type="evidence" value="ECO:0007669"/>
    <property type="project" value="UniProtKB-EC"/>
</dbReference>
<name>A0A9N9XBP8_DIABA</name>
<comment type="catalytic activity">
    <reaction evidence="4">
        <text>a long-chain fatty acyl-CoA + 2 NADPH + 2 H(+) = a long-chain primary fatty alcohol + 2 NADP(+) + CoA</text>
        <dbReference type="Rhea" id="RHEA:52716"/>
        <dbReference type="ChEBI" id="CHEBI:15378"/>
        <dbReference type="ChEBI" id="CHEBI:57287"/>
        <dbReference type="ChEBI" id="CHEBI:57783"/>
        <dbReference type="ChEBI" id="CHEBI:58349"/>
        <dbReference type="ChEBI" id="CHEBI:77396"/>
        <dbReference type="ChEBI" id="CHEBI:83139"/>
        <dbReference type="EC" id="1.2.1.84"/>
    </reaction>
</comment>
<dbReference type="Proteomes" id="UP001153709">
    <property type="component" value="Chromosome 2"/>
</dbReference>
<gene>
    <name evidence="7" type="ORF">DIABBA_LOCUS3428</name>
</gene>
<dbReference type="InterPro" id="IPR033640">
    <property type="entry name" value="FAR_C"/>
</dbReference>
<dbReference type="Pfam" id="PF07993">
    <property type="entry name" value="NAD_binding_4"/>
    <property type="match status" value="1"/>
</dbReference>
<dbReference type="OrthoDB" id="429813at2759"/>
<keyword evidence="4" id="KW-1133">Transmembrane helix</keyword>
<keyword evidence="4" id="KW-0560">Oxidoreductase</keyword>
<evidence type="ECO:0000256" key="2">
    <source>
        <dbReference type="ARBA" id="ARBA00022516"/>
    </source>
</evidence>
<accession>A0A9N9XBP8</accession>
<evidence type="ECO:0000259" key="5">
    <source>
        <dbReference type="Pfam" id="PF03015"/>
    </source>
</evidence>
<dbReference type="InterPro" id="IPR036291">
    <property type="entry name" value="NAD(P)-bd_dom_sf"/>
</dbReference>
<keyword evidence="3 4" id="KW-0443">Lipid metabolism</keyword>
<dbReference type="InterPro" id="IPR026055">
    <property type="entry name" value="FAR"/>
</dbReference>
<feature type="domain" description="Thioester reductase (TE)" evidence="6">
    <location>
        <begin position="21"/>
        <end position="288"/>
    </location>
</feature>
<feature type="transmembrane region" description="Helical" evidence="4">
    <location>
        <begin position="481"/>
        <end position="504"/>
    </location>
</feature>
<dbReference type="Gene3D" id="3.40.50.720">
    <property type="entry name" value="NAD(P)-binding Rossmann-like Domain"/>
    <property type="match status" value="1"/>
</dbReference>
<dbReference type="Pfam" id="PF03015">
    <property type="entry name" value="Sterile"/>
    <property type="match status" value="1"/>
</dbReference>
<evidence type="ECO:0000256" key="3">
    <source>
        <dbReference type="ARBA" id="ARBA00023098"/>
    </source>
</evidence>
<evidence type="ECO:0000256" key="1">
    <source>
        <dbReference type="ARBA" id="ARBA00005928"/>
    </source>
</evidence>
<keyword evidence="8" id="KW-1185">Reference proteome</keyword>
<protein>
    <recommendedName>
        <fullName evidence="4">Fatty acyl-CoA reductase</fullName>
        <ecNumber evidence="4">1.2.1.84</ecNumber>
    </recommendedName>
</protein>
<dbReference type="EC" id="1.2.1.84" evidence="4"/>
<evidence type="ECO:0000259" key="6">
    <source>
        <dbReference type="Pfam" id="PF07993"/>
    </source>
</evidence>
<keyword evidence="4" id="KW-0812">Transmembrane</keyword>
<comment type="similarity">
    <text evidence="1 4">Belongs to the fatty acyl-CoA reductase family.</text>
</comment>
<evidence type="ECO:0000256" key="4">
    <source>
        <dbReference type="RuleBase" id="RU363097"/>
    </source>
</evidence>
<keyword evidence="2 4" id="KW-0444">Lipid biosynthesis</keyword>
<dbReference type="InterPro" id="IPR013120">
    <property type="entry name" value="FAR_NAD-bd"/>
</dbReference>
<proteinExistence type="inferred from homology"/>
<feature type="domain" description="Fatty acyl-CoA reductase C-terminal" evidence="5">
    <location>
        <begin position="369"/>
        <end position="461"/>
    </location>
</feature>
<dbReference type="CDD" id="cd09071">
    <property type="entry name" value="FAR_C"/>
    <property type="match status" value="1"/>
</dbReference>
<dbReference type="GO" id="GO:0005777">
    <property type="term" value="C:peroxisome"/>
    <property type="evidence" value="ECO:0007669"/>
    <property type="project" value="TreeGrafter"/>
</dbReference>
<dbReference type="PANTHER" id="PTHR11011">
    <property type="entry name" value="MALE STERILITY PROTEIN 2-RELATED"/>
    <property type="match status" value="1"/>
</dbReference>
<feature type="transmembrane region" description="Helical" evidence="4">
    <location>
        <begin position="359"/>
        <end position="381"/>
    </location>
</feature>
<comment type="function">
    <text evidence="4">Catalyzes the reduction of fatty acyl-CoA to fatty alcohols.</text>
</comment>
<evidence type="ECO:0000313" key="7">
    <source>
        <dbReference type="EMBL" id="CAG9829657.1"/>
    </source>
</evidence>
<dbReference type="AlphaFoldDB" id="A0A9N9XBP8"/>
<dbReference type="GO" id="GO:0035336">
    <property type="term" value="P:long-chain fatty-acyl-CoA metabolic process"/>
    <property type="evidence" value="ECO:0007669"/>
    <property type="project" value="TreeGrafter"/>
</dbReference>
<organism evidence="7 8">
    <name type="scientific">Diabrotica balteata</name>
    <name type="common">Banded cucumber beetle</name>
    <dbReference type="NCBI Taxonomy" id="107213"/>
    <lineage>
        <taxon>Eukaryota</taxon>
        <taxon>Metazoa</taxon>
        <taxon>Ecdysozoa</taxon>
        <taxon>Arthropoda</taxon>
        <taxon>Hexapoda</taxon>
        <taxon>Insecta</taxon>
        <taxon>Pterygota</taxon>
        <taxon>Neoptera</taxon>
        <taxon>Endopterygota</taxon>
        <taxon>Coleoptera</taxon>
        <taxon>Polyphaga</taxon>
        <taxon>Cucujiformia</taxon>
        <taxon>Chrysomeloidea</taxon>
        <taxon>Chrysomelidae</taxon>
        <taxon>Galerucinae</taxon>
        <taxon>Diabroticina</taxon>
        <taxon>Diabroticites</taxon>
        <taxon>Diabrotica</taxon>
    </lineage>
</organism>
<dbReference type="PANTHER" id="PTHR11011:SF60">
    <property type="entry name" value="FATTY ACYL-COA REDUCTASE-RELATED"/>
    <property type="match status" value="1"/>
</dbReference>
<dbReference type="GO" id="GO:0080019">
    <property type="term" value="F:alcohol-forming very long-chain fatty acyl-CoA reductase activity"/>
    <property type="evidence" value="ECO:0007669"/>
    <property type="project" value="InterPro"/>
</dbReference>